<dbReference type="AlphaFoldDB" id="A0A0R3QGF1"/>
<proteinExistence type="predicted"/>
<evidence type="ECO:0000313" key="1">
    <source>
        <dbReference type="WBParaSite" id="BTMF_0000545001-mRNA-1"/>
    </source>
</evidence>
<organism evidence="1">
    <name type="scientific">Brugia timori</name>
    <dbReference type="NCBI Taxonomy" id="42155"/>
    <lineage>
        <taxon>Eukaryota</taxon>
        <taxon>Metazoa</taxon>
        <taxon>Ecdysozoa</taxon>
        <taxon>Nematoda</taxon>
        <taxon>Chromadorea</taxon>
        <taxon>Rhabditida</taxon>
        <taxon>Spirurina</taxon>
        <taxon>Spiruromorpha</taxon>
        <taxon>Filarioidea</taxon>
        <taxon>Onchocercidae</taxon>
        <taxon>Brugia</taxon>
    </lineage>
</organism>
<protein>
    <submittedName>
        <fullName evidence="1">Ovule protein</fullName>
    </submittedName>
</protein>
<accession>A0A0R3QGF1</accession>
<name>A0A0R3QGF1_9BILA</name>
<sequence>MYEKIYATPPVAERSLNNFPQTTSIRDTPPQKVCVFFTKSSISIILYQRIVLFFCKKIGLFLCLPHIFTPTSNQSPCDQKPLPKLIIKLSNLPRQSFLCSLMIS</sequence>
<dbReference type="WBParaSite" id="BTMF_0000545001-mRNA-1">
    <property type="protein sequence ID" value="BTMF_0000545001-mRNA-1"/>
    <property type="gene ID" value="BTMF_0000545001"/>
</dbReference>
<reference evidence="1" key="1">
    <citation type="submission" date="2017-02" db="UniProtKB">
        <authorList>
            <consortium name="WormBaseParasite"/>
        </authorList>
    </citation>
    <scope>IDENTIFICATION</scope>
</reference>